<evidence type="ECO:0000313" key="11">
    <source>
        <dbReference type="EMBL" id="AFU98360.1"/>
    </source>
</evidence>
<feature type="transmembrane region" description="Helical" evidence="9">
    <location>
        <begin position="56"/>
        <end position="80"/>
    </location>
</feature>
<evidence type="ECO:0000313" key="12">
    <source>
        <dbReference type="Proteomes" id="UP000000466"/>
    </source>
</evidence>
<dbReference type="InterPro" id="IPR011712">
    <property type="entry name" value="Sig_transdc_His_kin_sub3_dim/P"/>
</dbReference>
<evidence type="ECO:0000259" key="10">
    <source>
        <dbReference type="SMART" id="SM00387"/>
    </source>
</evidence>
<dbReference type="CDD" id="cd16917">
    <property type="entry name" value="HATPase_UhpB-NarQ-NarX-like"/>
    <property type="match status" value="1"/>
</dbReference>
<dbReference type="InterPro" id="IPR050482">
    <property type="entry name" value="Sensor_HK_TwoCompSys"/>
</dbReference>
<proteinExistence type="predicted"/>
<dbReference type="SMART" id="SM00387">
    <property type="entry name" value="HATPase_c"/>
    <property type="match status" value="1"/>
</dbReference>
<dbReference type="Proteomes" id="UP000000466">
    <property type="component" value="Chromosome"/>
</dbReference>
<dbReference type="GO" id="GO:0016020">
    <property type="term" value="C:membrane"/>
    <property type="evidence" value="ECO:0007669"/>
    <property type="project" value="InterPro"/>
</dbReference>
<keyword evidence="9" id="KW-0472">Membrane</keyword>
<keyword evidence="9" id="KW-0812">Transmembrane</keyword>
<gene>
    <name evidence="11" type="ordered locus">M5M_05785</name>
</gene>
<organism evidence="11 12">
    <name type="scientific">Simiduia agarivorans (strain DSM 21679 / JCM 13881 / BCRC 17597 / SA1)</name>
    <dbReference type="NCBI Taxonomy" id="1117647"/>
    <lineage>
        <taxon>Bacteria</taxon>
        <taxon>Pseudomonadati</taxon>
        <taxon>Pseudomonadota</taxon>
        <taxon>Gammaproteobacteria</taxon>
        <taxon>Cellvibrionales</taxon>
        <taxon>Cellvibrionaceae</taxon>
        <taxon>Simiduia</taxon>
    </lineage>
</organism>
<dbReference type="InterPro" id="IPR003594">
    <property type="entry name" value="HATPase_dom"/>
</dbReference>
<dbReference type="Pfam" id="PF23539">
    <property type="entry name" value="DUF7134"/>
    <property type="match status" value="1"/>
</dbReference>
<feature type="transmembrane region" description="Helical" evidence="9">
    <location>
        <begin position="92"/>
        <end position="116"/>
    </location>
</feature>
<dbReference type="EMBL" id="CP003746">
    <property type="protein sequence ID" value="AFU98360.1"/>
    <property type="molecule type" value="Genomic_DNA"/>
</dbReference>
<keyword evidence="4" id="KW-0808">Transferase</keyword>
<dbReference type="STRING" id="1117647.M5M_05785"/>
<dbReference type="HOGENOM" id="CLU_000445_20_1_6"/>
<feature type="transmembrane region" description="Helical" evidence="9">
    <location>
        <begin position="31"/>
        <end position="49"/>
    </location>
</feature>
<evidence type="ECO:0000256" key="6">
    <source>
        <dbReference type="ARBA" id="ARBA00022777"/>
    </source>
</evidence>
<feature type="domain" description="Histidine kinase/HSP90-like ATPase" evidence="10">
    <location>
        <begin position="310"/>
        <end position="403"/>
    </location>
</feature>
<dbReference type="EC" id="2.7.13.3" evidence="2"/>
<dbReference type="KEGG" id="saga:M5M_05785"/>
<dbReference type="GO" id="GO:0000155">
    <property type="term" value="F:phosphorelay sensor kinase activity"/>
    <property type="evidence" value="ECO:0007669"/>
    <property type="project" value="InterPro"/>
</dbReference>
<evidence type="ECO:0000256" key="3">
    <source>
        <dbReference type="ARBA" id="ARBA00022553"/>
    </source>
</evidence>
<dbReference type="OrthoDB" id="9797605at2"/>
<comment type="catalytic activity">
    <reaction evidence="1">
        <text>ATP + protein L-histidine = ADP + protein N-phospho-L-histidine.</text>
        <dbReference type="EC" id="2.7.13.3"/>
    </reaction>
</comment>
<keyword evidence="7" id="KW-0067">ATP-binding</keyword>
<dbReference type="PANTHER" id="PTHR24421:SF10">
    <property type="entry name" value="NITRATE_NITRITE SENSOR PROTEIN NARQ"/>
    <property type="match status" value="1"/>
</dbReference>
<dbReference type="eggNOG" id="COG4585">
    <property type="taxonomic scope" value="Bacteria"/>
</dbReference>
<feature type="transmembrane region" description="Helical" evidence="9">
    <location>
        <begin position="147"/>
        <end position="167"/>
    </location>
</feature>
<evidence type="ECO:0000256" key="4">
    <source>
        <dbReference type="ARBA" id="ARBA00022679"/>
    </source>
</evidence>
<dbReference type="PANTHER" id="PTHR24421">
    <property type="entry name" value="NITRATE/NITRITE SENSOR PROTEIN NARX-RELATED"/>
    <property type="match status" value="1"/>
</dbReference>
<feature type="transmembrane region" description="Helical" evidence="9">
    <location>
        <begin position="123"/>
        <end position="141"/>
    </location>
</feature>
<evidence type="ECO:0000256" key="9">
    <source>
        <dbReference type="SAM" id="Phobius"/>
    </source>
</evidence>
<dbReference type="SUPFAM" id="SSF55874">
    <property type="entry name" value="ATPase domain of HSP90 chaperone/DNA topoisomerase II/histidine kinase"/>
    <property type="match status" value="1"/>
</dbReference>
<accession>K4KJH1</accession>
<dbReference type="GO" id="GO:0005524">
    <property type="term" value="F:ATP binding"/>
    <property type="evidence" value="ECO:0007669"/>
    <property type="project" value="UniProtKB-KW"/>
</dbReference>
<dbReference type="Pfam" id="PF02518">
    <property type="entry name" value="HATPase_c"/>
    <property type="match status" value="1"/>
</dbReference>
<protein>
    <recommendedName>
        <fullName evidence="2">histidine kinase</fullName>
        <ecNumber evidence="2">2.7.13.3</ecNumber>
    </recommendedName>
</protein>
<keyword evidence="5" id="KW-0547">Nucleotide-binding</keyword>
<keyword evidence="9" id="KW-1133">Transmembrane helix</keyword>
<evidence type="ECO:0000256" key="8">
    <source>
        <dbReference type="ARBA" id="ARBA00023012"/>
    </source>
</evidence>
<evidence type="ECO:0000256" key="1">
    <source>
        <dbReference type="ARBA" id="ARBA00000085"/>
    </source>
</evidence>
<evidence type="ECO:0000256" key="5">
    <source>
        <dbReference type="ARBA" id="ARBA00022741"/>
    </source>
</evidence>
<dbReference type="GO" id="GO:0046983">
    <property type="term" value="F:protein dimerization activity"/>
    <property type="evidence" value="ECO:0007669"/>
    <property type="project" value="InterPro"/>
</dbReference>
<keyword evidence="12" id="KW-1185">Reference proteome</keyword>
<keyword evidence="8" id="KW-0902">Two-component regulatory system</keyword>
<keyword evidence="6 11" id="KW-0418">Kinase</keyword>
<sequence>MNQPASTNSVANKPFTGHYALWRPLARWPQFADLLLALLALILTLLMWSSRAGHDLFALTSFTHVATFQLAFSASLALLWRRSHPWQVHALVLSASVLVYVAAPVDGLVALAVSLYSLGRYEANRHASVAGVAAAAVFILVDRALVNSLTAGGTMTVMMVIGVWYLGRRLRFRAEYLRLLEERAQHLEREQHAEAERAVAAERSRIAREMHDVVAHQLSLMTVQAGAARTVAKTDPQAAVDAMAAVEHAGRQALAEMRQLLSVLRPRQQAVALVPQPGVRDLPALVAQVIKAGPDVSLELSGALEDLQPRLDLTVYRLVQEALTNVIKHAGSNVQVWVAIEGNEHVITVSVRDNGAGPAKPAPLASAQGHGLIGMRERVQLLGGTFCAGAGQTGFEVNASLPRNMQDA</sequence>
<dbReference type="AlphaFoldDB" id="K4KJH1"/>
<dbReference type="RefSeq" id="WP_015046533.1">
    <property type="nucleotide sequence ID" value="NC_018868.3"/>
</dbReference>
<keyword evidence="3" id="KW-0597">Phosphoprotein</keyword>
<dbReference type="InterPro" id="IPR055558">
    <property type="entry name" value="DUF7134"/>
</dbReference>
<name>K4KJH1_SIMAS</name>
<dbReference type="Gene3D" id="3.30.565.10">
    <property type="entry name" value="Histidine kinase-like ATPase, C-terminal domain"/>
    <property type="match status" value="1"/>
</dbReference>
<dbReference type="Pfam" id="PF07730">
    <property type="entry name" value="HisKA_3"/>
    <property type="match status" value="1"/>
</dbReference>
<dbReference type="Gene3D" id="1.20.5.1930">
    <property type="match status" value="1"/>
</dbReference>
<evidence type="ECO:0000256" key="7">
    <source>
        <dbReference type="ARBA" id="ARBA00022840"/>
    </source>
</evidence>
<dbReference type="InterPro" id="IPR036890">
    <property type="entry name" value="HATPase_C_sf"/>
</dbReference>
<reference evidence="11 12" key="1">
    <citation type="journal article" date="2013" name="Genome Announc.">
        <title>Complete genome sequence of Simiduia agarivorans SA1(T), a marine bacterium able to degrade a variety of polysaccharides.</title>
        <authorList>
            <person name="Lin S.Y."/>
            <person name="Shieh W.Y."/>
            <person name="Chen J.S."/>
            <person name="Tang S.L."/>
        </authorList>
    </citation>
    <scope>NUCLEOTIDE SEQUENCE [LARGE SCALE GENOMIC DNA]</scope>
    <source>
        <strain evidence="12">DSM 21679 / JCM 13881 / BCRC 17597 / SA1</strain>
    </source>
</reference>
<evidence type="ECO:0000256" key="2">
    <source>
        <dbReference type="ARBA" id="ARBA00012438"/>
    </source>
</evidence>